<dbReference type="InterPro" id="IPR006059">
    <property type="entry name" value="SBP"/>
</dbReference>
<accession>A0ABW0HRH9</accession>
<organism evidence="2 3">
    <name type="scientific">Cohnella soli</name>
    <dbReference type="NCBI Taxonomy" id="425005"/>
    <lineage>
        <taxon>Bacteria</taxon>
        <taxon>Bacillati</taxon>
        <taxon>Bacillota</taxon>
        <taxon>Bacilli</taxon>
        <taxon>Bacillales</taxon>
        <taxon>Paenibacillaceae</taxon>
        <taxon>Cohnella</taxon>
    </lineage>
</organism>
<keyword evidence="1" id="KW-0732">Signal</keyword>
<dbReference type="PROSITE" id="PS51257">
    <property type="entry name" value="PROKAR_LIPOPROTEIN"/>
    <property type="match status" value="1"/>
</dbReference>
<feature type="chain" id="PRO_5046399529" evidence="1">
    <location>
        <begin position="26"/>
        <end position="493"/>
    </location>
</feature>
<name>A0ABW0HRH9_9BACL</name>
<dbReference type="RefSeq" id="WP_378133363.1">
    <property type="nucleotide sequence ID" value="NZ_JBHSMI010000025.1"/>
</dbReference>
<gene>
    <name evidence="2" type="ORF">ACFPOF_13350</name>
</gene>
<dbReference type="PANTHER" id="PTHR43649">
    <property type="entry name" value="ARABINOSE-BINDING PROTEIN-RELATED"/>
    <property type="match status" value="1"/>
</dbReference>
<dbReference type="Proteomes" id="UP001596113">
    <property type="component" value="Unassembled WGS sequence"/>
</dbReference>
<dbReference type="Pfam" id="PF01547">
    <property type="entry name" value="SBP_bac_1"/>
    <property type="match status" value="1"/>
</dbReference>
<sequence>MVTKSKIKKSSGWLGALTLALAISACSSSGGNGKAVESLDREAKGTLKIAYFNEQAFYMQYGNAFQAMFPNLELEVVSTESVFSAEDPVAEMEKIMAERQPDALYLTEEQYAALSGKGLLYDLDAVVKQDKFDLAAFHPSVIEMLKARGSGKLFGLSPSFSTQALFYNKGLFDKYGIPYPTNGMSWEEVLQLASRFPSKKEGEDALYGLSQSSQTTNPFELVRAIGEAKGLNYADVDAGTVSIDSPEWKAIFQEIIDGYKTGSLTMPSSGGGGMGGTMISAAGGGKAFSFGPDSMRFMSGQAAMTIDGPMLMNMMGVNSKMGGAVRSTVAVKEGGKGATKPMLSPIKDIDWDVVTVPVDPSQPDVAGGMSLDGVFSINAASENLSAAWEFLKYANGEQLAKTSAKSSPSLSARTAFKNEAEGKNIDAFYALKANSQAMLQTLPTGFAEDFAQVAGEQIKKVTEGAATLDDALKLIQTKGQSLLTEAKTKTVQP</sequence>
<feature type="signal peptide" evidence="1">
    <location>
        <begin position="1"/>
        <end position="25"/>
    </location>
</feature>
<keyword evidence="3" id="KW-1185">Reference proteome</keyword>
<evidence type="ECO:0000256" key="1">
    <source>
        <dbReference type="SAM" id="SignalP"/>
    </source>
</evidence>
<evidence type="ECO:0000313" key="3">
    <source>
        <dbReference type="Proteomes" id="UP001596113"/>
    </source>
</evidence>
<dbReference type="EMBL" id="JBHSMI010000025">
    <property type="protein sequence ID" value="MFC5403724.1"/>
    <property type="molecule type" value="Genomic_DNA"/>
</dbReference>
<proteinExistence type="predicted"/>
<dbReference type="SUPFAM" id="SSF53850">
    <property type="entry name" value="Periplasmic binding protein-like II"/>
    <property type="match status" value="1"/>
</dbReference>
<dbReference type="Gene3D" id="3.40.190.10">
    <property type="entry name" value="Periplasmic binding protein-like II"/>
    <property type="match status" value="1"/>
</dbReference>
<protein>
    <submittedName>
        <fullName evidence="2">ABC transporter substrate-binding protein</fullName>
    </submittedName>
</protein>
<dbReference type="InterPro" id="IPR050490">
    <property type="entry name" value="Bact_solute-bd_prot1"/>
</dbReference>
<comment type="caution">
    <text evidence="2">The sequence shown here is derived from an EMBL/GenBank/DDBJ whole genome shotgun (WGS) entry which is preliminary data.</text>
</comment>
<dbReference type="PANTHER" id="PTHR43649:SF12">
    <property type="entry name" value="DIACETYLCHITOBIOSE BINDING PROTEIN DASA"/>
    <property type="match status" value="1"/>
</dbReference>
<reference evidence="3" key="1">
    <citation type="journal article" date="2019" name="Int. J. Syst. Evol. Microbiol.">
        <title>The Global Catalogue of Microorganisms (GCM) 10K type strain sequencing project: providing services to taxonomists for standard genome sequencing and annotation.</title>
        <authorList>
            <consortium name="The Broad Institute Genomics Platform"/>
            <consortium name="The Broad Institute Genome Sequencing Center for Infectious Disease"/>
            <person name="Wu L."/>
            <person name="Ma J."/>
        </authorList>
    </citation>
    <scope>NUCLEOTIDE SEQUENCE [LARGE SCALE GENOMIC DNA]</scope>
    <source>
        <strain evidence="3">CGMCC 1.18575</strain>
    </source>
</reference>
<evidence type="ECO:0000313" key="2">
    <source>
        <dbReference type="EMBL" id="MFC5403724.1"/>
    </source>
</evidence>